<sequence length="223" mass="24180">MLSVENKVQCEEIELGDKGDDSILTSLFGVIKRCFVHRINREVYENVAGNLVLREIFGISFNGLFLAAKGVEGLGITLNNAGQLPINKLRDSNSSNIDFSELPLEDKSQALLAQSLQSQAKKFKTMVKDLIVESVTSCKDDGDISNHMDKKRSLSNKPVMAVGVGATVVLGASSLAKLLPASTFIKVMGLSVAESLPIAPSIPNSERGIQYLREPSEKMNQID</sequence>
<evidence type="ECO:0000313" key="1">
    <source>
        <dbReference type="EMBL" id="KAJ0091308.1"/>
    </source>
</evidence>
<gene>
    <name evidence="1" type="ORF">Patl1_14632</name>
</gene>
<reference evidence="2" key="1">
    <citation type="journal article" date="2023" name="G3 (Bethesda)">
        <title>Genome assembly and association tests identify interacting loci associated with vigor, precocity, and sex in interspecific pistachio rootstocks.</title>
        <authorList>
            <person name="Palmer W."/>
            <person name="Jacygrad E."/>
            <person name="Sagayaradj S."/>
            <person name="Cavanaugh K."/>
            <person name="Han R."/>
            <person name="Bertier L."/>
            <person name="Beede B."/>
            <person name="Kafkas S."/>
            <person name="Golino D."/>
            <person name="Preece J."/>
            <person name="Michelmore R."/>
        </authorList>
    </citation>
    <scope>NUCLEOTIDE SEQUENCE [LARGE SCALE GENOMIC DNA]</scope>
</reference>
<accession>A0ACC1AXD1</accession>
<keyword evidence="2" id="KW-1185">Reference proteome</keyword>
<evidence type="ECO:0000313" key="2">
    <source>
        <dbReference type="Proteomes" id="UP001164250"/>
    </source>
</evidence>
<dbReference type="EMBL" id="CM047904">
    <property type="protein sequence ID" value="KAJ0091308.1"/>
    <property type="molecule type" value="Genomic_DNA"/>
</dbReference>
<comment type="caution">
    <text evidence="1">The sequence shown here is derived from an EMBL/GenBank/DDBJ whole genome shotgun (WGS) entry which is preliminary data.</text>
</comment>
<proteinExistence type="predicted"/>
<dbReference type="Proteomes" id="UP001164250">
    <property type="component" value="Chromosome 8"/>
</dbReference>
<name>A0ACC1AXD1_9ROSI</name>
<protein>
    <submittedName>
        <fullName evidence="1">Uncharacterized protein</fullName>
    </submittedName>
</protein>
<organism evidence="1 2">
    <name type="scientific">Pistacia atlantica</name>
    <dbReference type="NCBI Taxonomy" id="434234"/>
    <lineage>
        <taxon>Eukaryota</taxon>
        <taxon>Viridiplantae</taxon>
        <taxon>Streptophyta</taxon>
        <taxon>Embryophyta</taxon>
        <taxon>Tracheophyta</taxon>
        <taxon>Spermatophyta</taxon>
        <taxon>Magnoliopsida</taxon>
        <taxon>eudicotyledons</taxon>
        <taxon>Gunneridae</taxon>
        <taxon>Pentapetalae</taxon>
        <taxon>rosids</taxon>
        <taxon>malvids</taxon>
        <taxon>Sapindales</taxon>
        <taxon>Anacardiaceae</taxon>
        <taxon>Pistacia</taxon>
    </lineage>
</organism>